<feature type="transmembrane region" description="Helical" evidence="1">
    <location>
        <begin position="12"/>
        <end position="34"/>
    </location>
</feature>
<keyword evidence="1" id="KW-0472">Membrane</keyword>
<name>A0A0A0JUH1_9MICO</name>
<reference evidence="2 3" key="1">
    <citation type="submission" date="2013-08" db="EMBL/GenBank/DDBJ databases">
        <title>The genome sequence of Knoellia aerolata.</title>
        <authorList>
            <person name="Zhu W."/>
            <person name="Wang G."/>
        </authorList>
    </citation>
    <scope>NUCLEOTIDE SEQUENCE [LARGE SCALE GENOMIC DNA]</scope>
    <source>
        <strain evidence="2 3">DSM 18566</strain>
    </source>
</reference>
<accession>A0A0A0JUH1</accession>
<dbReference type="Proteomes" id="UP000030013">
    <property type="component" value="Unassembled WGS sequence"/>
</dbReference>
<dbReference type="STRING" id="1385519.N801_19090"/>
<dbReference type="EMBL" id="AVPL01000074">
    <property type="protein sequence ID" value="KGN39747.1"/>
    <property type="molecule type" value="Genomic_DNA"/>
</dbReference>
<evidence type="ECO:0000256" key="1">
    <source>
        <dbReference type="SAM" id="Phobius"/>
    </source>
</evidence>
<gene>
    <name evidence="2" type="ORF">N801_19090</name>
</gene>
<comment type="caution">
    <text evidence="2">The sequence shown here is derived from an EMBL/GenBank/DDBJ whole genome shotgun (WGS) entry which is preliminary data.</text>
</comment>
<protein>
    <submittedName>
        <fullName evidence="2">Uncharacterized protein</fullName>
    </submittedName>
</protein>
<evidence type="ECO:0000313" key="3">
    <source>
        <dbReference type="Proteomes" id="UP000030013"/>
    </source>
</evidence>
<evidence type="ECO:0000313" key="2">
    <source>
        <dbReference type="EMBL" id="KGN39747.1"/>
    </source>
</evidence>
<feature type="transmembrane region" description="Helical" evidence="1">
    <location>
        <begin position="40"/>
        <end position="60"/>
    </location>
</feature>
<dbReference type="AlphaFoldDB" id="A0A0A0JUH1"/>
<feature type="transmembrane region" description="Helical" evidence="1">
    <location>
        <begin position="67"/>
        <end position="85"/>
    </location>
</feature>
<keyword evidence="3" id="KW-1185">Reference proteome</keyword>
<keyword evidence="1" id="KW-1133">Transmembrane helix</keyword>
<sequence>MLRPRRWWVRALAVAVLVCWAVFGFLAIGFLTIASPALGWLWATLAYLPGVAAAVALFGIRRRRDMALVAVVASALLGGFTFLSAPPDHARIERAGNRALAHLAGARVVDHHERGNTWCFKGCPEVTFSIDSDLPPAAAAAAVADSLEEAGWHGGPVRMTGYRTGSEYTPLAHEQWWRGRWDATVTVLSPASRRLSEGADSKALTRVEVEFSG</sequence>
<keyword evidence="1" id="KW-0812">Transmembrane</keyword>
<organism evidence="2 3">
    <name type="scientific">Knoellia aerolata DSM 18566</name>
    <dbReference type="NCBI Taxonomy" id="1385519"/>
    <lineage>
        <taxon>Bacteria</taxon>
        <taxon>Bacillati</taxon>
        <taxon>Actinomycetota</taxon>
        <taxon>Actinomycetes</taxon>
        <taxon>Micrococcales</taxon>
        <taxon>Intrasporangiaceae</taxon>
        <taxon>Knoellia</taxon>
    </lineage>
</organism>
<proteinExistence type="predicted"/>